<dbReference type="InterPro" id="IPR023562">
    <property type="entry name" value="ClpP/TepA"/>
</dbReference>
<organism evidence="8 9">
    <name type="scientific">Bacillus subtilis</name>
    <dbReference type="NCBI Taxonomy" id="1423"/>
    <lineage>
        <taxon>Bacteria</taxon>
        <taxon>Bacillati</taxon>
        <taxon>Bacillota</taxon>
        <taxon>Bacilli</taxon>
        <taxon>Bacillales</taxon>
        <taxon>Bacillaceae</taxon>
        <taxon>Bacillus</taxon>
    </lineage>
</organism>
<keyword evidence="3 8" id="KW-0645">Protease</keyword>
<dbReference type="Proteomes" id="UP001214898">
    <property type="component" value="Chromosome"/>
</dbReference>
<dbReference type="PRINTS" id="PR00127">
    <property type="entry name" value="CLPPROTEASEP"/>
</dbReference>
<comment type="similarity">
    <text evidence="1 6">Belongs to the peptidase S14 family.</text>
</comment>
<keyword evidence="2" id="KW-0963">Cytoplasm</keyword>
<proteinExistence type="inferred from homology"/>
<dbReference type="PANTHER" id="PTHR10381:SF70">
    <property type="entry name" value="ATP-DEPENDENT CLP PROTEASE PROTEOLYTIC SUBUNIT"/>
    <property type="match status" value="1"/>
</dbReference>
<reference evidence="8" key="1">
    <citation type="submission" date="2025-02" db="EMBL/GenBank/DDBJ databases">
        <title>Complete genome sequences of 52 Bacillus and Priestia strains isolated from West-African fermentations and 26 reference strains from the DSMZ collection.</title>
        <authorList>
            <person name="Wiedenbein E.S."/>
            <person name="Canoy T.S."/>
            <person name="Hui Y."/>
            <person name="Parkouda C."/>
            <person name="Dawende C."/>
            <person name="Ametefe E."/>
            <person name="Jespersen L."/>
            <person name="Nielsen D.S."/>
        </authorList>
    </citation>
    <scope>NUCLEOTIDE SEQUENCE</scope>
    <source>
        <strain evidence="8">PRO56</strain>
    </source>
</reference>
<evidence type="ECO:0000256" key="5">
    <source>
        <dbReference type="ARBA" id="ARBA00022825"/>
    </source>
</evidence>
<dbReference type="PANTHER" id="PTHR10381">
    <property type="entry name" value="ATP-DEPENDENT CLP PROTEASE PROTEOLYTIC SUBUNIT"/>
    <property type="match status" value="1"/>
</dbReference>
<evidence type="ECO:0000313" key="9">
    <source>
        <dbReference type="Proteomes" id="UP001214898"/>
    </source>
</evidence>
<dbReference type="SUPFAM" id="SSF52096">
    <property type="entry name" value="ClpP/crotonase"/>
    <property type="match status" value="1"/>
</dbReference>
<dbReference type="AlphaFoldDB" id="A0AAX3RGN0"/>
<dbReference type="GO" id="GO:0004176">
    <property type="term" value="F:ATP-dependent peptidase activity"/>
    <property type="evidence" value="ECO:0007669"/>
    <property type="project" value="InterPro"/>
</dbReference>
<accession>A0AAX3RGN0</accession>
<evidence type="ECO:0000313" key="8">
    <source>
        <dbReference type="EMBL" id="WEY83151.1"/>
    </source>
</evidence>
<evidence type="ECO:0000256" key="4">
    <source>
        <dbReference type="ARBA" id="ARBA00022801"/>
    </source>
</evidence>
<dbReference type="InterPro" id="IPR029045">
    <property type="entry name" value="ClpP/crotonase-like_dom_sf"/>
</dbReference>
<evidence type="ECO:0000256" key="7">
    <source>
        <dbReference type="SAM" id="Coils"/>
    </source>
</evidence>
<gene>
    <name evidence="8" type="ORF">P5633_11910</name>
</gene>
<dbReference type="NCBIfam" id="NF045542">
    <property type="entry name" value="Clp_rel_HeadMat"/>
    <property type="match status" value="1"/>
</dbReference>
<keyword evidence="5" id="KW-0720">Serine protease</keyword>
<dbReference type="CDD" id="cd07016">
    <property type="entry name" value="S14_ClpP_1"/>
    <property type="match status" value="1"/>
</dbReference>
<protein>
    <recommendedName>
        <fullName evidence="6">ATP-dependent Clp protease proteolytic subunit</fullName>
    </recommendedName>
</protein>
<evidence type="ECO:0000256" key="3">
    <source>
        <dbReference type="ARBA" id="ARBA00022670"/>
    </source>
</evidence>
<evidence type="ECO:0000256" key="6">
    <source>
        <dbReference type="RuleBase" id="RU003567"/>
    </source>
</evidence>
<keyword evidence="4 8" id="KW-0378">Hydrolase</keyword>
<evidence type="ECO:0000256" key="1">
    <source>
        <dbReference type="ARBA" id="ARBA00007039"/>
    </source>
</evidence>
<dbReference type="GO" id="GO:0004252">
    <property type="term" value="F:serine-type endopeptidase activity"/>
    <property type="evidence" value="ECO:0007669"/>
    <property type="project" value="InterPro"/>
</dbReference>
<dbReference type="EMBL" id="CP120576">
    <property type="protein sequence ID" value="WEY83151.1"/>
    <property type="molecule type" value="Genomic_DNA"/>
</dbReference>
<evidence type="ECO:0000256" key="2">
    <source>
        <dbReference type="ARBA" id="ARBA00022490"/>
    </source>
</evidence>
<dbReference type="GO" id="GO:0051117">
    <property type="term" value="F:ATPase binding"/>
    <property type="evidence" value="ECO:0007669"/>
    <property type="project" value="TreeGrafter"/>
</dbReference>
<dbReference type="Gene3D" id="3.90.226.10">
    <property type="entry name" value="2-enoyl-CoA Hydratase, Chain A, domain 1"/>
    <property type="match status" value="1"/>
</dbReference>
<name>A0AAX3RGN0_BACIU</name>
<sequence length="248" mass="27606">MRTINKFWEIKAAKNDAKAGEVYIYSEISSAQFWGDEVTAQTFKADLDELGDVSTLNIYINSPGGSVFEGNSIYNIIKRHKAHVNVYVDGLAASIASVIAMSGDAIFMPANAMMMIHNPWTFAIGNSTELRKQADDMDRIRESLIEAYLGKAGEKLDRDRLIALLDAETWLTAQECLELGLCDSIEAPKQVAAKVDTKLFASYRNTPDALLNQTQEDEKQAERERLEREQLIAEAQTNLLKLKNGGII</sequence>
<dbReference type="Pfam" id="PF00574">
    <property type="entry name" value="CLP_protease"/>
    <property type="match status" value="1"/>
</dbReference>
<dbReference type="GO" id="GO:0009368">
    <property type="term" value="C:endopeptidase Clp complex"/>
    <property type="evidence" value="ECO:0007669"/>
    <property type="project" value="TreeGrafter"/>
</dbReference>
<keyword evidence="7" id="KW-0175">Coiled coil</keyword>
<feature type="coiled-coil region" evidence="7">
    <location>
        <begin position="211"/>
        <end position="238"/>
    </location>
</feature>
<dbReference type="GO" id="GO:0006515">
    <property type="term" value="P:protein quality control for misfolded or incompletely synthesized proteins"/>
    <property type="evidence" value="ECO:0007669"/>
    <property type="project" value="TreeGrafter"/>
</dbReference>
<dbReference type="InterPro" id="IPR001907">
    <property type="entry name" value="ClpP"/>
</dbReference>